<keyword evidence="2" id="KW-0328">Glycosyltransferase</keyword>
<dbReference type="PANTHER" id="PTHR31485">
    <property type="entry name" value="PEPTIDYL SERINE ALPHA-GALACTOSYLTRANSFERASE"/>
    <property type="match status" value="1"/>
</dbReference>
<evidence type="ECO:0000313" key="9">
    <source>
        <dbReference type="EMBL" id="KAK2079356.1"/>
    </source>
</evidence>
<feature type="domain" description="ShKT" evidence="8">
    <location>
        <begin position="324"/>
        <end position="358"/>
    </location>
</feature>
<comment type="caution">
    <text evidence="9">The sequence shown here is derived from an EMBL/GenBank/DDBJ whole genome shotgun (WGS) entry which is preliminary data.</text>
</comment>
<accession>A0AAD9IJ33</accession>
<dbReference type="InterPro" id="IPR044845">
    <property type="entry name" value="HPAT/SRGT1-like"/>
</dbReference>
<keyword evidence="4 7" id="KW-0812">Transmembrane</keyword>
<organism evidence="9 10">
    <name type="scientific">Prototheca wickerhamii</name>
    <dbReference type="NCBI Taxonomy" id="3111"/>
    <lineage>
        <taxon>Eukaryota</taxon>
        <taxon>Viridiplantae</taxon>
        <taxon>Chlorophyta</taxon>
        <taxon>core chlorophytes</taxon>
        <taxon>Trebouxiophyceae</taxon>
        <taxon>Chlorellales</taxon>
        <taxon>Chlorellaceae</taxon>
        <taxon>Prototheca</taxon>
    </lineage>
</organism>
<evidence type="ECO:0000256" key="2">
    <source>
        <dbReference type="ARBA" id="ARBA00022676"/>
    </source>
</evidence>
<dbReference type="GO" id="GO:0016757">
    <property type="term" value="F:glycosyltransferase activity"/>
    <property type="evidence" value="ECO:0007669"/>
    <property type="project" value="UniProtKB-KW"/>
</dbReference>
<dbReference type="InterPro" id="IPR003582">
    <property type="entry name" value="ShKT_dom"/>
</dbReference>
<dbReference type="PANTHER" id="PTHR31485:SF7">
    <property type="entry name" value="PEPTIDYL SERINE ALPHA-GALACTOSYLTRANSFERASE"/>
    <property type="match status" value="1"/>
</dbReference>
<evidence type="ECO:0000259" key="8">
    <source>
        <dbReference type="PROSITE" id="PS51670"/>
    </source>
</evidence>
<dbReference type="EMBL" id="JASFZW010000003">
    <property type="protein sequence ID" value="KAK2079356.1"/>
    <property type="molecule type" value="Genomic_DNA"/>
</dbReference>
<dbReference type="AlphaFoldDB" id="A0AAD9IJ33"/>
<evidence type="ECO:0000256" key="6">
    <source>
        <dbReference type="ARBA" id="ARBA00023136"/>
    </source>
</evidence>
<evidence type="ECO:0000256" key="5">
    <source>
        <dbReference type="ARBA" id="ARBA00022989"/>
    </source>
</evidence>
<dbReference type="Pfam" id="PF01549">
    <property type="entry name" value="ShK"/>
    <property type="match status" value="1"/>
</dbReference>
<dbReference type="InterPro" id="IPR056508">
    <property type="entry name" value="HPAT-like"/>
</dbReference>
<name>A0AAD9IJ33_PROWI</name>
<comment type="subcellular location">
    <subcellularLocation>
        <location evidence="1">Membrane</location>
        <topology evidence="1">Single-pass membrane protein</topology>
    </subcellularLocation>
</comment>
<evidence type="ECO:0000256" key="7">
    <source>
        <dbReference type="SAM" id="Phobius"/>
    </source>
</evidence>
<reference evidence="9" key="1">
    <citation type="submission" date="2021-01" db="EMBL/GenBank/DDBJ databases">
        <authorList>
            <person name="Eckstrom K.M.E."/>
        </authorList>
    </citation>
    <scope>NUCLEOTIDE SEQUENCE</scope>
    <source>
        <strain evidence="9">UVCC 0001</strain>
    </source>
</reference>
<keyword evidence="5 7" id="KW-1133">Transmembrane helix</keyword>
<evidence type="ECO:0000256" key="3">
    <source>
        <dbReference type="ARBA" id="ARBA00022679"/>
    </source>
</evidence>
<dbReference type="SMART" id="SM00254">
    <property type="entry name" value="ShKT"/>
    <property type="match status" value="1"/>
</dbReference>
<dbReference type="Pfam" id="PF23452">
    <property type="entry name" value="HPAT"/>
    <property type="match status" value="1"/>
</dbReference>
<protein>
    <recommendedName>
        <fullName evidence="8">ShKT domain-containing protein</fullName>
    </recommendedName>
</protein>
<proteinExistence type="predicted"/>
<sequence length="574" mass="62152">MMLSHRLSGQPGPLTRIMSCTHDEFNAMSEEERNICPTHVAPSYTRHPRTGDNYSAYNKPVAVIDWLARTDVKEDYVLIIDADMIMLTPFIPEEVGASRGWAVSAYFGYMKGVNNKLALKHVPDDLRRVAPMWLTFSEAVRFDDEAWTLTGDHYSTHPGDKPWISEMYGYSYAASKADVWHHVDGTAMLYPGYKVRQLPKVLHYGLKIDVPQPWSFDKHWHFDFEALMCPPWDLSAKPPRGKKGGLFPHPPDPDSLTTGDAAIQLRDLLAIQTVVVLNAALCERHLKACPPSEQLTRECGTAARNLEALRRRMDAIVADMPDPCADNDTRCPGWAKSGECVANGDWMATNCPVSCKRCVPMHKKKAKNDAAAAVKAVADAAKDADAVAATKEATKDAAAIVTEAAARVADAPPVLHDTEALGVAGNALEAVAGGGDALLRTGGDGGAPAERVELLRARCMRQPHWSMGAVKACLAAAARGEEYRDPSEGGGSRAQGGLGERTRRLVAGAEDEVRLVAASAVHGTGTVGFVLWIVVLVALLWTLPRVRSSLGTPSAAFAAGRGFFGLRQNKGRSE</sequence>
<gene>
    <name evidence="9" type="ORF">QBZ16_003047</name>
</gene>
<evidence type="ECO:0000256" key="1">
    <source>
        <dbReference type="ARBA" id="ARBA00004167"/>
    </source>
</evidence>
<keyword evidence="10" id="KW-1185">Reference proteome</keyword>
<evidence type="ECO:0000256" key="4">
    <source>
        <dbReference type="ARBA" id="ARBA00022692"/>
    </source>
</evidence>
<dbReference type="Gene3D" id="1.10.10.1940">
    <property type="match status" value="1"/>
</dbReference>
<keyword evidence="3" id="KW-0808">Transferase</keyword>
<dbReference type="Proteomes" id="UP001255856">
    <property type="component" value="Unassembled WGS sequence"/>
</dbReference>
<dbReference type="GO" id="GO:0016020">
    <property type="term" value="C:membrane"/>
    <property type="evidence" value="ECO:0007669"/>
    <property type="project" value="UniProtKB-SubCell"/>
</dbReference>
<keyword evidence="6 7" id="KW-0472">Membrane</keyword>
<evidence type="ECO:0000313" key="10">
    <source>
        <dbReference type="Proteomes" id="UP001255856"/>
    </source>
</evidence>
<dbReference type="PROSITE" id="PS51670">
    <property type="entry name" value="SHKT"/>
    <property type="match status" value="1"/>
</dbReference>
<feature type="transmembrane region" description="Helical" evidence="7">
    <location>
        <begin position="520"/>
        <end position="543"/>
    </location>
</feature>